<evidence type="ECO:0000256" key="4">
    <source>
        <dbReference type="ARBA" id="ARBA00013122"/>
    </source>
</evidence>
<evidence type="ECO:0000256" key="2">
    <source>
        <dbReference type="ARBA" id="ARBA00005194"/>
    </source>
</evidence>
<keyword evidence="9 14" id="KW-0443">Lipid metabolism</keyword>
<comment type="subcellular location">
    <subcellularLocation>
        <location evidence="14">Endoplasmic reticulum membrane</location>
        <topology evidence="14">Multi-pass membrane protein</topology>
    </subcellularLocation>
    <subcellularLocation>
        <location evidence="1">Membrane</location>
        <topology evidence="1">Multi-pass membrane protein</topology>
    </subcellularLocation>
</comment>
<evidence type="ECO:0000256" key="8">
    <source>
        <dbReference type="ARBA" id="ARBA00022989"/>
    </source>
</evidence>
<keyword evidence="5 14" id="KW-0444">Lipid biosynthesis</keyword>
<evidence type="ECO:0000256" key="12">
    <source>
        <dbReference type="ARBA" id="ARBA00023239"/>
    </source>
</evidence>
<comment type="caution">
    <text evidence="14">Lacks conserved residue(s) required for the propagation of feature annotation.</text>
</comment>
<accession>A0A0U5G173</accession>
<name>A0A0U5G173_ASPCI</name>
<keyword evidence="10 14" id="KW-0472">Membrane</keyword>
<evidence type="ECO:0000313" key="15">
    <source>
        <dbReference type="EMBL" id="CEL05382.1"/>
    </source>
</evidence>
<evidence type="ECO:0000256" key="1">
    <source>
        <dbReference type="ARBA" id="ARBA00004141"/>
    </source>
</evidence>
<feature type="transmembrane region" description="Helical" evidence="14">
    <location>
        <begin position="199"/>
        <end position="219"/>
    </location>
</feature>
<dbReference type="Proteomes" id="UP000054771">
    <property type="component" value="Unassembled WGS sequence"/>
</dbReference>
<feature type="transmembrane region" description="Helical" evidence="14">
    <location>
        <begin position="168"/>
        <end position="187"/>
    </location>
</feature>
<keyword evidence="16" id="KW-1185">Reference proteome</keyword>
<evidence type="ECO:0000256" key="5">
    <source>
        <dbReference type="ARBA" id="ARBA00022516"/>
    </source>
</evidence>
<dbReference type="EMBL" id="CDMC01000005">
    <property type="protein sequence ID" value="CEL05382.1"/>
    <property type="molecule type" value="Genomic_DNA"/>
</dbReference>
<keyword evidence="7 14" id="KW-0276">Fatty acid metabolism</keyword>
<dbReference type="STRING" id="454130.A0A0U5G173"/>
<dbReference type="GO" id="GO:0102158">
    <property type="term" value="F:very-long-chain (3R)-3-hydroxyacyl-CoA dehydratase activity"/>
    <property type="evidence" value="ECO:0007669"/>
    <property type="project" value="UniProtKB-EC"/>
</dbReference>
<dbReference type="EC" id="4.2.1.134" evidence="4 14"/>
<organism evidence="15 16">
    <name type="scientific">Aspergillus calidoustus</name>
    <dbReference type="NCBI Taxonomy" id="454130"/>
    <lineage>
        <taxon>Eukaryota</taxon>
        <taxon>Fungi</taxon>
        <taxon>Dikarya</taxon>
        <taxon>Ascomycota</taxon>
        <taxon>Pezizomycotina</taxon>
        <taxon>Eurotiomycetes</taxon>
        <taxon>Eurotiomycetidae</taxon>
        <taxon>Eurotiales</taxon>
        <taxon>Aspergillaceae</taxon>
        <taxon>Aspergillus</taxon>
        <taxon>Aspergillus subgen. Nidulantes</taxon>
    </lineage>
</organism>
<keyword evidence="14" id="KW-0256">Endoplasmic reticulum</keyword>
<gene>
    <name evidence="15" type="ORF">ASPCAL06500</name>
</gene>
<comment type="pathway">
    <text evidence="2 14">Lipid metabolism; fatty acid biosynthesis.</text>
</comment>
<evidence type="ECO:0000256" key="13">
    <source>
        <dbReference type="ARBA" id="ARBA00036671"/>
    </source>
</evidence>
<keyword evidence="8 14" id="KW-1133">Transmembrane helix</keyword>
<evidence type="ECO:0000256" key="9">
    <source>
        <dbReference type="ARBA" id="ARBA00023098"/>
    </source>
</evidence>
<evidence type="ECO:0000313" key="16">
    <source>
        <dbReference type="Proteomes" id="UP000054771"/>
    </source>
</evidence>
<evidence type="ECO:0000256" key="14">
    <source>
        <dbReference type="RuleBase" id="RU363109"/>
    </source>
</evidence>
<keyword evidence="6 14" id="KW-0812">Transmembrane</keyword>
<reference evidence="16" key="1">
    <citation type="journal article" date="2016" name="Genome Announc.">
        <title>Draft genome sequences of fungus Aspergillus calidoustus.</title>
        <authorList>
            <person name="Horn F."/>
            <person name="Linde J."/>
            <person name="Mattern D.J."/>
            <person name="Walther G."/>
            <person name="Guthke R."/>
            <person name="Scherlach K."/>
            <person name="Martin K."/>
            <person name="Brakhage A.A."/>
            <person name="Petzke L."/>
            <person name="Valiante V."/>
        </authorList>
    </citation>
    <scope>NUCLEOTIDE SEQUENCE [LARGE SCALE GENOMIC DNA]</scope>
    <source>
        <strain evidence="16">SF006504</strain>
    </source>
</reference>
<sequence length="236" mass="26942">MVSTTQSTASKPKPAQSGIVRQYLLAYNAVNFFLWSTLTFRTLRLLINQAIENSLGFDVPAIFAETYTPLLQVTQSLALLEILHSLIGFVRAPLFTTALQVASRIFLVWGVLYPFNENIIGSDNIGEYAYLGCLLAWGVTECVRYGFFVMQVNGGIETVPSWWQWMRYNLFYVLYPIGISSECILSVRALPNAEQLHPVYWWFIVVVLGIYVPGSYMLYTHMIRQRRKSSKAKKDQ</sequence>
<comment type="catalytic activity">
    <reaction evidence="13 14">
        <text>a very-long-chain (3R)-3-hydroxyacyl-CoA = a very-long-chain (2E)-enoyl-CoA + H2O</text>
        <dbReference type="Rhea" id="RHEA:45812"/>
        <dbReference type="ChEBI" id="CHEBI:15377"/>
        <dbReference type="ChEBI" id="CHEBI:83728"/>
        <dbReference type="ChEBI" id="CHEBI:85440"/>
        <dbReference type="EC" id="4.2.1.134"/>
    </reaction>
</comment>
<evidence type="ECO:0000256" key="3">
    <source>
        <dbReference type="ARBA" id="ARBA00007811"/>
    </source>
</evidence>
<evidence type="ECO:0000256" key="10">
    <source>
        <dbReference type="ARBA" id="ARBA00023136"/>
    </source>
</evidence>
<dbReference type="GO" id="GO:0042761">
    <property type="term" value="P:very long-chain fatty acid biosynthetic process"/>
    <property type="evidence" value="ECO:0007669"/>
    <property type="project" value="TreeGrafter"/>
</dbReference>
<comment type="similarity">
    <text evidence="3 14">Belongs to the very long-chain fatty acids dehydratase HACD family.</text>
</comment>
<dbReference type="PANTHER" id="PTHR11035:SF3">
    <property type="entry name" value="VERY-LONG-CHAIN (3R)-3-HYDROXYACYL-COA DEHYDRATASE"/>
    <property type="match status" value="1"/>
</dbReference>
<evidence type="ECO:0000256" key="6">
    <source>
        <dbReference type="ARBA" id="ARBA00022692"/>
    </source>
</evidence>
<dbReference type="OrthoDB" id="46988at2759"/>
<evidence type="ECO:0000256" key="7">
    <source>
        <dbReference type="ARBA" id="ARBA00022832"/>
    </source>
</evidence>
<keyword evidence="12 14" id="KW-0456">Lyase</keyword>
<dbReference type="AlphaFoldDB" id="A0A0U5G173"/>
<dbReference type="GO" id="GO:0030148">
    <property type="term" value="P:sphingolipid biosynthetic process"/>
    <property type="evidence" value="ECO:0007669"/>
    <property type="project" value="TreeGrafter"/>
</dbReference>
<dbReference type="OMA" id="WSYILWQ"/>
<proteinExistence type="inferred from homology"/>
<dbReference type="Pfam" id="PF04387">
    <property type="entry name" value="PTPLA"/>
    <property type="match status" value="1"/>
</dbReference>
<dbReference type="UniPathway" id="UPA00094"/>
<dbReference type="PANTHER" id="PTHR11035">
    <property type="entry name" value="VERY-LONG-CHAIN (3R)-3-HYDROXYACYL-COA DEHYDRATASE"/>
    <property type="match status" value="1"/>
</dbReference>
<comment type="function">
    <text evidence="14">Catalyzes the third of the four reactions of the long-chain fatty acids elongation cycle. This endoplasmic reticulum-bound enzymatic process, allows the addition of two carbons to the chain of long- and very long-chain fatty acids/VLCFAs per cycle. This enzyme catalyzes the dehydration of the 3-hydroxyacyl-CoA intermediate into trans-2,3-enoyl-CoA, within each cycle of fatty acid elongation. Thereby, it participates to the production of VLCFAs of different chain lengths that are involved in multiple biological processes as precursors of membrane lipids and lipid mediators.</text>
</comment>
<dbReference type="GO" id="GO:0005789">
    <property type="term" value="C:endoplasmic reticulum membrane"/>
    <property type="evidence" value="ECO:0007669"/>
    <property type="project" value="UniProtKB-SubCell"/>
</dbReference>
<evidence type="ECO:0000256" key="11">
    <source>
        <dbReference type="ARBA" id="ARBA00023160"/>
    </source>
</evidence>
<dbReference type="GO" id="GO:0030497">
    <property type="term" value="P:fatty acid elongation"/>
    <property type="evidence" value="ECO:0007669"/>
    <property type="project" value="TreeGrafter"/>
</dbReference>
<protein>
    <recommendedName>
        <fullName evidence="4 14">Very-long-chain (3R)-3-hydroxyacyl-CoA dehydratase</fullName>
        <ecNumber evidence="4 14">4.2.1.134</ecNumber>
    </recommendedName>
</protein>
<dbReference type="InterPro" id="IPR007482">
    <property type="entry name" value="Tyr_Pase-like_PTPLA"/>
</dbReference>
<keyword evidence="11 14" id="KW-0275">Fatty acid biosynthesis</keyword>